<keyword evidence="3" id="KW-1185">Reference proteome</keyword>
<protein>
    <submittedName>
        <fullName evidence="2">Methyltransferase family protein</fullName>
    </submittedName>
</protein>
<dbReference type="AlphaFoldDB" id="A0A4R6UWK0"/>
<keyword evidence="2" id="KW-0808">Transferase</keyword>
<organism evidence="2 3">
    <name type="scientific">Actinorugispora endophytica</name>
    <dbReference type="NCBI Taxonomy" id="1605990"/>
    <lineage>
        <taxon>Bacteria</taxon>
        <taxon>Bacillati</taxon>
        <taxon>Actinomycetota</taxon>
        <taxon>Actinomycetes</taxon>
        <taxon>Streptosporangiales</taxon>
        <taxon>Nocardiopsidaceae</taxon>
        <taxon>Actinorugispora</taxon>
    </lineage>
</organism>
<dbReference type="GO" id="GO:0032259">
    <property type="term" value="P:methylation"/>
    <property type="evidence" value="ECO:0007669"/>
    <property type="project" value="UniProtKB-KW"/>
</dbReference>
<dbReference type="EMBL" id="SNYN01000013">
    <property type="protein sequence ID" value="TDQ50273.1"/>
    <property type="molecule type" value="Genomic_DNA"/>
</dbReference>
<dbReference type="CDD" id="cd02440">
    <property type="entry name" value="AdoMet_MTases"/>
    <property type="match status" value="1"/>
</dbReference>
<gene>
    <name evidence="2" type="ORF">EV190_11342</name>
</gene>
<keyword evidence="2" id="KW-0489">Methyltransferase</keyword>
<proteinExistence type="predicted"/>
<dbReference type="RefSeq" id="WP_243742603.1">
    <property type="nucleotide sequence ID" value="NZ_SNYN01000013.1"/>
</dbReference>
<feature type="domain" description="Methyltransferase" evidence="1">
    <location>
        <begin position="41"/>
        <end position="139"/>
    </location>
</feature>
<name>A0A4R6UWK0_9ACTN</name>
<evidence type="ECO:0000259" key="1">
    <source>
        <dbReference type="Pfam" id="PF13649"/>
    </source>
</evidence>
<comment type="caution">
    <text evidence="2">The sequence shown here is derived from an EMBL/GenBank/DDBJ whole genome shotgun (WGS) entry which is preliminary data.</text>
</comment>
<reference evidence="2 3" key="1">
    <citation type="submission" date="2019-03" db="EMBL/GenBank/DDBJ databases">
        <title>Genomic Encyclopedia of Type Strains, Phase IV (KMG-IV): sequencing the most valuable type-strain genomes for metagenomic binning, comparative biology and taxonomic classification.</title>
        <authorList>
            <person name="Goeker M."/>
        </authorList>
    </citation>
    <scope>NUCLEOTIDE SEQUENCE [LARGE SCALE GENOMIC DNA]</scope>
    <source>
        <strain evidence="2 3">DSM 46770</strain>
    </source>
</reference>
<dbReference type="Pfam" id="PF13649">
    <property type="entry name" value="Methyltransf_25"/>
    <property type="match status" value="1"/>
</dbReference>
<dbReference type="Proteomes" id="UP000295281">
    <property type="component" value="Unassembled WGS sequence"/>
</dbReference>
<evidence type="ECO:0000313" key="2">
    <source>
        <dbReference type="EMBL" id="TDQ50273.1"/>
    </source>
</evidence>
<evidence type="ECO:0000313" key="3">
    <source>
        <dbReference type="Proteomes" id="UP000295281"/>
    </source>
</evidence>
<accession>A0A4R6UWK0</accession>
<dbReference type="GO" id="GO:0008168">
    <property type="term" value="F:methyltransferase activity"/>
    <property type="evidence" value="ECO:0007669"/>
    <property type="project" value="UniProtKB-KW"/>
</dbReference>
<dbReference type="SUPFAM" id="SSF53335">
    <property type="entry name" value="S-adenosyl-L-methionine-dependent methyltransferases"/>
    <property type="match status" value="1"/>
</dbReference>
<dbReference type="InterPro" id="IPR041698">
    <property type="entry name" value="Methyltransf_25"/>
</dbReference>
<dbReference type="InterPro" id="IPR029063">
    <property type="entry name" value="SAM-dependent_MTases_sf"/>
</dbReference>
<sequence>MNDHYEASAEFIDMMIRPWWERFGGLLADALGGVGALDGPVVDVGAGSGLAVGVIARALPGAEVVAVEPSPGMRAALLAGLVSDPDLRRRVTVLADGLLRARLPERVGALVAMNVIGHFPPEERDRVWALLARRLAPGGRAVLNLAPPYEPARVPLARMGDVAVGRNRYEGWARAEPAGADRLVWTMTYRVVAEDGTERETEVSYDWWTLTGARLAEEAAAHGLAAEPHGPAEAGFHVLRRA</sequence>
<dbReference type="Gene3D" id="3.40.50.150">
    <property type="entry name" value="Vaccinia Virus protein VP39"/>
    <property type="match status" value="1"/>
</dbReference>